<evidence type="ECO:0000259" key="1">
    <source>
        <dbReference type="PROSITE" id="PS50097"/>
    </source>
</evidence>
<evidence type="ECO:0000313" key="2">
    <source>
        <dbReference type="EMBL" id="PBK86945.1"/>
    </source>
</evidence>
<name>A0A2H3CV77_ARMGA</name>
<dbReference type="Pfam" id="PF00651">
    <property type="entry name" value="BTB"/>
    <property type="match status" value="1"/>
</dbReference>
<dbReference type="PROSITE" id="PS50097">
    <property type="entry name" value="BTB"/>
    <property type="match status" value="1"/>
</dbReference>
<dbReference type="InParanoid" id="A0A2H3CV77"/>
<sequence length="294" mass="32903">MSGRVDEKRSLHDVGTRQWAYPLSVSDIQGVNNERIWTAATRQQAPQANFCFGTPQVLNGTILLTCDHALTTRVRKVEDVLFRVPRSQLIENSGTFRAMFTLPQAATGTIEGDTDDEPIQLQGVSKVDFERLLKFMYRRNEVSPLETSHEEWISILKALDDVGDDRNTQQRISLGEKYDVPALVTSGIVALVNQRGGVSEEQTVILGFEMALCIQRIRVKLLENCLSIQPVWPGQPRTRPPGVFSESNDRVVARDVFHGERSFSEPEAEEAEEVELASKEAMRMALKAIGFTTA</sequence>
<evidence type="ECO:0000313" key="3">
    <source>
        <dbReference type="Proteomes" id="UP000217790"/>
    </source>
</evidence>
<proteinExistence type="predicted"/>
<reference evidence="3" key="1">
    <citation type="journal article" date="2017" name="Nat. Ecol. Evol.">
        <title>Genome expansion and lineage-specific genetic innovations in the forest pathogenic fungi Armillaria.</title>
        <authorList>
            <person name="Sipos G."/>
            <person name="Prasanna A.N."/>
            <person name="Walter M.C."/>
            <person name="O'Connor E."/>
            <person name="Balint B."/>
            <person name="Krizsan K."/>
            <person name="Kiss B."/>
            <person name="Hess J."/>
            <person name="Varga T."/>
            <person name="Slot J."/>
            <person name="Riley R."/>
            <person name="Boka B."/>
            <person name="Rigling D."/>
            <person name="Barry K."/>
            <person name="Lee J."/>
            <person name="Mihaltcheva S."/>
            <person name="LaButti K."/>
            <person name="Lipzen A."/>
            <person name="Waldron R."/>
            <person name="Moloney N.M."/>
            <person name="Sperisen C."/>
            <person name="Kredics L."/>
            <person name="Vagvoelgyi C."/>
            <person name="Patrignani A."/>
            <person name="Fitzpatrick D."/>
            <person name="Nagy I."/>
            <person name="Doyle S."/>
            <person name="Anderson J.B."/>
            <person name="Grigoriev I.V."/>
            <person name="Gueldener U."/>
            <person name="Muensterkoetter M."/>
            <person name="Nagy L.G."/>
        </authorList>
    </citation>
    <scope>NUCLEOTIDE SEQUENCE [LARGE SCALE GENOMIC DNA]</scope>
    <source>
        <strain evidence="3">Ar21-2</strain>
    </source>
</reference>
<gene>
    <name evidence="2" type="ORF">ARMGADRAFT_1086050</name>
</gene>
<dbReference type="AlphaFoldDB" id="A0A2H3CV77"/>
<dbReference type="InterPro" id="IPR000210">
    <property type="entry name" value="BTB/POZ_dom"/>
</dbReference>
<dbReference type="OrthoDB" id="2593747at2759"/>
<dbReference type="STRING" id="47427.A0A2H3CV77"/>
<dbReference type="EMBL" id="KZ293681">
    <property type="protein sequence ID" value="PBK86945.1"/>
    <property type="molecule type" value="Genomic_DNA"/>
</dbReference>
<feature type="domain" description="BTB" evidence="1">
    <location>
        <begin position="66"/>
        <end position="137"/>
    </location>
</feature>
<dbReference type="CDD" id="cd18186">
    <property type="entry name" value="BTB_POZ_ZBTB_KLHL-like"/>
    <property type="match status" value="1"/>
</dbReference>
<dbReference type="Proteomes" id="UP000217790">
    <property type="component" value="Unassembled WGS sequence"/>
</dbReference>
<keyword evidence="3" id="KW-1185">Reference proteome</keyword>
<dbReference type="OMA" id="EISHEEW"/>
<organism evidence="2 3">
    <name type="scientific">Armillaria gallica</name>
    <name type="common">Bulbous honey fungus</name>
    <name type="synonym">Armillaria bulbosa</name>
    <dbReference type="NCBI Taxonomy" id="47427"/>
    <lineage>
        <taxon>Eukaryota</taxon>
        <taxon>Fungi</taxon>
        <taxon>Dikarya</taxon>
        <taxon>Basidiomycota</taxon>
        <taxon>Agaricomycotina</taxon>
        <taxon>Agaricomycetes</taxon>
        <taxon>Agaricomycetidae</taxon>
        <taxon>Agaricales</taxon>
        <taxon>Marasmiineae</taxon>
        <taxon>Physalacriaceae</taxon>
        <taxon>Armillaria</taxon>
    </lineage>
</organism>
<dbReference type="SUPFAM" id="SSF54695">
    <property type="entry name" value="POZ domain"/>
    <property type="match status" value="1"/>
</dbReference>
<dbReference type="Gene3D" id="3.30.710.10">
    <property type="entry name" value="Potassium Channel Kv1.1, Chain A"/>
    <property type="match status" value="1"/>
</dbReference>
<dbReference type="InterPro" id="IPR011333">
    <property type="entry name" value="SKP1/BTB/POZ_sf"/>
</dbReference>
<protein>
    <recommendedName>
        <fullName evidence="1">BTB domain-containing protein</fullName>
    </recommendedName>
</protein>
<accession>A0A2H3CV77</accession>